<reference evidence="1 2" key="1">
    <citation type="submission" date="2019-03" db="EMBL/GenBank/DDBJ databases">
        <title>Genomic Encyclopedia of Type Strains, Phase IV (KMG-IV): sequencing the most valuable type-strain genomes for metagenomic binning, comparative biology and taxonomic classification.</title>
        <authorList>
            <person name="Goeker M."/>
        </authorList>
    </citation>
    <scope>NUCLEOTIDE SEQUENCE [LARGE SCALE GENOMIC DNA]</scope>
    <source>
        <strain evidence="1 2">DSM 17974</strain>
    </source>
</reference>
<name>A0A4R8LWQ6_9BACL</name>
<keyword evidence="2" id="KW-1185">Reference proteome</keyword>
<comment type="caution">
    <text evidence="1">The sequence shown here is derived from an EMBL/GenBank/DDBJ whole genome shotgun (WGS) entry which is preliminary data.</text>
</comment>
<sequence length="296" mass="33487">MNVHRLTVTATYAFPGLVGSLQQLAGVKVLLGDMATQSLTCTFQPQIAQEVAATIAHHLLTDWLRAEIAREGSRRTGGFESDTAICVDQIVAKFAAGKLSLADIAFSTWLRRIQVELLPFCSGDAIISLDGFARFRLREVVAALRDEIDRVWQDDGRERDFERLVAGLREVLREQVMHDEELHVFTTPDFVWIADADGFSLDDDALEEAMDAALADRDGIDSEDLAIASLIAHSPRRVVLHDLYPRAVWPSFAETVSCLFQERVQRCDGCEVCRQLAHMEQRFRIQWTQNHRRHQR</sequence>
<evidence type="ECO:0000313" key="2">
    <source>
        <dbReference type="Proteomes" id="UP000294581"/>
    </source>
</evidence>
<dbReference type="Proteomes" id="UP000294581">
    <property type="component" value="Unassembled WGS sequence"/>
</dbReference>
<accession>A0A4R8LWQ6</accession>
<dbReference type="EMBL" id="SORF01000001">
    <property type="protein sequence ID" value="TDY51126.1"/>
    <property type="molecule type" value="Genomic_DNA"/>
</dbReference>
<protein>
    <submittedName>
        <fullName evidence="1">Putative sporulation protein YtxC</fullName>
    </submittedName>
</protein>
<dbReference type="InterPro" id="IPR014199">
    <property type="entry name" value="Spore_YtxC"/>
</dbReference>
<organism evidence="1 2">
    <name type="scientific">Alicyclobacillus sacchari</name>
    <dbReference type="NCBI Taxonomy" id="392010"/>
    <lineage>
        <taxon>Bacteria</taxon>
        <taxon>Bacillati</taxon>
        <taxon>Bacillota</taxon>
        <taxon>Bacilli</taxon>
        <taxon>Bacillales</taxon>
        <taxon>Alicyclobacillaceae</taxon>
        <taxon>Alicyclobacillus</taxon>
    </lineage>
</organism>
<dbReference type="AlphaFoldDB" id="A0A4R8LWQ6"/>
<evidence type="ECO:0000313" key="1">
    <source>
        <dbReference type="EMBL" id="TDY51126.1"/>
    </source>
</evidence>
<gene>
    <name evidence="1" type="ORF">C7445_101118</name>
</gene>
<dbReference type="Pfam" id="PF08812">
    <property type="entry name" value="YtxC"/>
    <property type="match status" value="1"/>
</dbReference>
<proteinExistence type="predicted"/>